<dbReference type="EMBL" id="CP001037">
    <property type="protein sequence ID" value="ACC80741.1"/>
    <property type="molecule type" value="Genomic_DNA"/>
</dbReference>
<feature type="transmembrane region" description="Helical" evidence="1">
    <location>
        <begin position="60"/>
        <end position="78"/>
    </location>
</feature>
<keyword evidence="1" id="KW-1133">Transmembrane helix</keyword>
<sequence>MYLVLPVKIMLNLQSDVMCTVLVLALSISFLVNGLAAFSLLSLSFRKDSYDIVNDKARMLWMLLFISFIGGIILVLVFNTSCRSR</sequence>
<keyword evidence="3" id="KW-1185">Reference proteome</keyword>
<organism evidence="2 3">
    <name type="scientific">Nostoc punctiforme (strain ATCC 29133 / PCC 73102)</name>
    <dbReference type="NCBI Taxonomy" id="63737"/>
    <lineage>
        <taxon>Bacteria</taxon>
        <taxon>Bacillati</taxon>
        <taxon>Cyanobacteriota</taxon>
        <taxon>Cyanophyceae</taxon>
        <taxon>Nostocales</taxon>
        <taxon>Nostocaceae</taxon>
        <taxon>Nostoc</taxon>
    </lineage>
</organism>
<reference evidence="3" key="1">
    <citation type="submission" date="2008-04" db="EMBL/GenBank/DDBJ databases">
        <title>Complete sequence of chromosome of Nostoc punctiforme ATCC 29133.</title>
        <authorList>
            <consortium name="US DOE Joint Genome Institute"/>
            <person name="Copeland A."/>
            <person name="Lucas S."/>
            <person name="Lapidus A."/>
            <person name="Glavina del Rio T."/>
            <person name="Dalin E."/>
            <person name="Tice H."/>
            <person name="Pitluck S."/>
            <person name="Chain P."/>
            <person name="Malfatti S."/>
            <person name="Shin M."/>
            <person name="Vergez L."/>
            <person name="Schmutz J."/>
            <person name="Larimer F."/>
            <person name="Land M."/>
            <person name="Hauser L."/>
            <person name="Kyrpides N."/>
            <person name="Kim E."/>
            <person name="Meeks J.C."/>
            <person name="Elhai J."/>
            <person name="Campbell E.L."/>
            <person name="Thiel T."/>
            <person name="Longmire J."/>
            <person name="Potts M."/>
            <person name="Atlas R."/>
        </authorList>
    </citation>
    <scope>NUCLEOTIDE SEQUENCE [LARGE SCALE GENOMIC DNA]</scope>
    <source>
        <strain evidence="3">ATCC 29133 / PCC 73102</strain>
    </source>
</reference>
<dbReference type="Proteomes" id="UP000001191">
    <property type="component" value="Chromosome"/>
</dbReference>
<evidence type="ECO:0000313" key="3">
    <source>
        <dbReference type="Proteomes" id="UP000001191"/>
    </source>
</evidence>
<feature type="transmembrane region" description="Helical" evidence="1">
    <location>
        <begin position="21"/>
        <end position="40"/>
    </location>
</feature>
<gene>
    <name evidence="2" type="ordered locus">Npun_R2136</name>
</gene>
<dbReference type="HOGENOM" id="CLU_2647693_0_0_3"/>
<evidence type="ECO:0000256" key="1">
    <source>
        <dbReference type="SAM" id="Phobius"/>
    </source>
</evidence>
<evidence type="ECO:0000313" key="2">
    <source>
        <dbReference type="EMBL" id="ACC80741.1"/>
    </source>
</evidence>
<reference evidence="2 3" key="2">
    <citation type="journal article" date="2013" name="Plant Physiol.">
        <title>A Nostoc punctiforme Sugar Transporter Necessary to Establish a Cyanobacterium-Plant Symbiosis.</title>
        <authorList>
            <person name="Ekman M."/>
            <person name="Picossi S."/>
            <person name="Campbell E.L."/>
            <person name="Meeks J.C."/>
            <person name="Flores E."/>
        </authorList>
    </citation>
    <scope>NUCLEOTIDE SEQUENCE [LARGE SCALE GENOMIC DNA]</scope>
    <source>
        <strain evidence="3">ATCC 29133 / PCC 73102</strain>
    </source>
</reference>
<keyword evidence="1" id="KW-0812">Transmembrane</keyword>
<protein>
    <submittedName>
        <fullName evidence="2">Uncharacterized protein</fullName>
    </submittedName>
</protein>
<dbReference type="KEGG" id="npu:Npun_R2136"/>
<dbReference type="EnsemblBacteria" id="ACC80741">
    <property type="protein sequence ID" value="ACC80741"/>
    <property type="gene ID" value="Npun_R2136"/>
</dbReference>
<name>B2J641_NOSP7</name>
<dbReference type="eggNOG" id="ENOG5031TX5">
    <property type="taxonomic scope" value="Bacteria"/>
</dbReference>
<accession>B2J641</accession>
<proteinExistence type="predicted"/>
<keyword evidence="1" id="KW-0472">Membrane</keyword>
<dbReference type="AlphaFoldDB" id="B2J641"/>